<keyword evidence="2" id="KW-1185">Reference proteome</keyword>
<dbReference type="AlphaFoldDB" id="A0A8S4A8X6"/>
<dbReference type="OrthoDB" id="6151561at2759"/>
<name>A0A8S4A8X6_9EUPU</name>
<comment type="caution">
    <text evidence="1">The sequence shown here is derived from an EMBL/GenBank/DDBJ whole genome shotgun (WGS) entry which is preliminary data.</text>
</comment>
<gene>
    <name evidence="1" type="ORF">CUNI_LOCUS22253</name>
</gene>
<sequence length="142" mass="17109">QELAEYRRACKTKWEINPTCTVPMRTKGYAHKSRTRRTSSEEEWRIWEERDKDRRDHELAVELGYETLVGNLLYIDIPGGNDINRSWQNFLSGDLMEWGFPYEKGSIERPRMKQPEPYLAHQVKEKLWKFPRSRTFQTTQEE</sequence>
<organism evidence="1 2">
    <name type="scientific">Candidula unifasciata</name>
    <dbReference type="NCBI Taxonomy" id="100452"/>
    <lineage>
        <taxon>Eukaryota</taxon>
        <taxon>Metazoa</taxon>
        <taxon>Spiralia</taxon>
        <taxon>Lophotrochozoa</taxon>
        <taxon>Mollusca</taxon>
        <taxon>Gastropoda</taxon>
        <taxon>Heterobranchia</taxon>
        <taxon>Euthyneura</taxon>
        <taxon>Panpulmonata</taxon>
        <taxon>Eupulmonata</taxon>
        <taxon>Stylommatophora</taxon>
        <taxon>Helicina</taxon>
        <taxon>Helicoidea</taxon>
        <taxon>Geomitridae</taxon>
        <taxon>Candidula</taxon>
    </lineage>
</organism>
<proteinExistence type="predicted"/>
<reference evidence="1" key="1">
    <citation type="submission" date="2021-04" db="EMBL/GenBank/DDBJ databases">
        <authorList>
            <consortium name="Molecular Ecology Group"/>
        </authorList>
    </citation>
    <scope>NUCLEOTIDE SEQUENCE</scope>
</reference>
<protein>
    <submittedName>
        <fullName evidence="1">Uncharacterized protein</fullName>
    </submittedName>
</protein>
<evidence type="ECO:0000313" key="2">
    <source>
        <dbReference type="Proteomes" id="UP000678393"/>
    </source>
</evidence>
<dbReference type="EMBL" id="CAJHNH020008559">
    <property type="protein sequence ID" value="CAG5136695.1"/>
    <property type="molecule type" value="Genomic_DNA"/>
</dbReference>
<feature type="non-terminal residue" evidence="1">
    <location>
        <position position="142"/>
    </location>
</feature>
<accession>A0A8S4A8X6</accession>
<dbReference type="Proteomes" id="UP000678393">
    <property type="component" value="Unassembled WGS sequence"/>
</dbReference>
<evidence type="ECO:0000313" key="1">
    <source>
        <dbReference type="EMBL" id="CAG5136695.1"/>
    </source>
</evidence>